<evidence type="ECO:0000313" key="2">
    <source>
        <dbReference type="Proteomes" id="UP001056778"/>
    </source>
</evidence>
<organism evidence="1 2">
    <name type="scientific">Holotrichia oblita</name>
    <name type="common">Chafer beetle</name>
    <dbReference type="NCBI Taxonomy" id="644536"/>
    <lineage>
        <taxon>Eukaryota</taxon>
        <taxon>Metazoa</taxon>
        <taxon>Ecdysozoa</taxon>
        <taxon>Arthropoda</taxon>
        <taxon>Hexapoda</taxon>
        <taxon>Insecta</taxon>
        <taxon>Pterygota</taxon>
        <taxon>Neoptera</taxon>
        <taxon>Endopterygota</taxon>
        <taxon>Coleoptera</taxon>
        <taxon>Polyphaga</taxon>
        <taxon>Scarabaeiformia</taxon>
        <taxon>Scarabaeidae</taxon>
        <taxon>Melolonthinae</taxon>
        <taxon>Holotrichia</taxon>
    </lineage>
</organism>
<evidence type="ECO:0000313" key="1">
    <source>
        <dbReference type="EMBL" id="KAI4458905.1"/>
    </source>
</evidence>
<reference evidence="1" key="1">
    <citation type="submission" date="2022-04" db="EMBL/GenBank/DDBJ databases">
        <title>Chromosome-scale genome assembly of Holotrichia oblita Faldermann.</title>
        <authorList>
            <person name="Rongchong L."/>
        </authorList>
    </citation>
    <scope>NUCLEOTIDE SEQUENCE</scope>
    <source>
        <strain evidence="1">81SQS9</strain>
    </source>
</reference>
<gene>
    <name evidence="1" type="ORF">MML48_6g00006203</name>
</gene>
<keyword evidence="2" id="KW-1185">Reference proteome</keyword>
<proteinExistence type="predicted"/>
<protein>
    <submittedName>
        <fullName evidence="1">Lysosomal acid lipase-related</fullName>
    </submittedName>
</protein>
<accession>A0ACB9SWI4</accession>
<comment type="caution">
    <text evidence="1">The sequence shown here is derived from an EMBL/GenBank/DDBJ whole genome shotgun (WGS) entry which is preliminary data.</text>
</comment>
<dbReference type="EMBL" id="CM043020">
    <property type="protein sequence ID" value="KAI4458905.1"/>
    <property type="molecule type" value="Genomic_DNA"/>
</dbReference>
<name>A0ACB9SWI4_HOLOL</name>
<dbReference type="Proteomes" id="UP001056778">
    <property type="component" value="Chromosome 6"/>
</dbReference>
<sequence length="416" mass="47510">MCNQTLFCLLLIEILIATDLIVSLTEPNNVCKTFEGYYTNKDCYYNPDQISEVPDIVKRNNYSLEEYEVTTTDGYILKIFRIPNGNPQSEPILLQHAILASSVNFLIIGNHSLGFILANEGYDVWLGNFRGTRYSNRHKYLKETDKKYWNFSFDELGCYDVASTIDFIHKTTNKSTIYIGYSLGAIAGHVYSSLYPDEAANKIKVMISMAPATLIETSQSILRFLRPIWNTLQRLVNAQNHGELFTHNGPLIKYIRSVCFPYPHQLKMCLGFIQLAFGLNEDQINPETLPVTLYHDGDSTSIKTVVHLSQIAASRKFRKFDYGEFINLDIYKSSSPPIYNLTSIKVPNHLIYGKGDFVAGKKAVSDLYHELSKIGRRYGVYAVKHPSFAHTDFIIGKDVKMLVYDHIVEFLKKIRN</sequence>